<keyword evidence="12" id="KW-1185">Reference proteome</keyword>
<dbReference type="SMART" id="SM00236">
    <property type="entry name" value="fCBD"/>
    <property type="match status" value="1"/>
</dbReference>
<dbReference type="GO" id="GO:0005576">
    <property type="term" value="C:extracellular region"/>
    <property type="evidence" value="ECO:0007669"/>
    <property type="project" value="InterPro"/>
</dbReference>
<evidence type="ECO:0000313" key="12">
    <source>
        <dbReference type="Proteomes" id="UP001244011"/>
    </source>
</evidence>
<organism evidence="11 12">
    <name type="scientific">Phialemonium atrogriseum</name>
    <dbReference type="NCBI Taxonomy" id="1093897"/>
    <lineage>
        <taxon>Eukaryota</taxon>
        <taxon>Fungi</taxon>
        <taxon>Dikarya</taxon>
        <taxon>Ascomycota</taxon>
        <taxon>Pezizomycotina</taxon>
        <taxon>Sordariomycetes</taxon>
        <taxon>Sordariomycetidae</taxon>
        <taxon>Cephalothecales</taxon>
        <taxon>Cephalothecaceae</taxon>
        <taxon>Phialemonium</taxon>
    </lineage>
</organism>
<dbReference type="GO" id="GO:0009251">
    <property type="term" value="P:glucan catabolic process"/>
    <property type="evidence" value="ECO:0007669"/>
    <property type="project" value="TreeGrafter"/>
</dbReference>
<feature type="domain" description="CBM1" evidence="10">
    <location>
        <begin position="17"/>
        <end position="53"/>
    </location>
</feature>
<dbReference type="PANTHER" id="PTHR34142:SF1">
    <property type="entry name" value="GLYCOSIDE HYDROLASE FAMILY 5 DOMAIN-CONTAINING PROTEIN"/>
    <property type="match status" value="1"/>
</dbReference>
<protein>
    <recommendedName>
        <fullName evidence="3">cellulase</fullName>
        <ecNumber evidence="3">3.2.1.4</ecNumber>
    </recommendedName>
</protein>
<dbReference type="InterPro" id="IPR001547">
    <property type="entry name" value="Glyco_hydro_5"/>
</dbReference>
<keyword evidence="6 7" id="KW-0326">Glycosidase</keyword>
<dbReference type="RefSeq" id="XP_060286431.1">
    <property type="nucleotide sequence ID" value="XM_060423531.1"/>
</dbReference>
<dbReference type="GO" id="GO:0008810">
    <property type="term" value="F:cellulase activity"/>
    <property type="evidence" value="ECO:0007669"/>
    <property type="project" value="UniProtKB-EC"/>
</dbReference>
<dbReference type="InterPro" id="IPR035971">
    <property type="entry name" value="CBD_sf"/>
</dbReference>
<accession>A0AAJ0FPF6</accession>
<dbReference type="AlphaFoldDB" id="A0AAJ0FPF6"/>
<evidence type="ECO:0000256" key="2">
    <source>
        <dbReference type="ARBA" id="ARBA00005641"/>
    </source>
</evidence>
<comment type="similarity">
    <text evidence="2 7">Belongs to the glycosyl hydrolase 5 (cellulase A) family.</text>
</comment>
<feature type="region of interest" description="Disordered" evidence="8">
    <location>
        <begin position="56"/>
        <end position="75"/>
    </location>
</feature>
<dbReference type="Gene3D" id="3.20.20.80">
    <property type="entry name" value="Glycosidases"/>
    <property type="match status" value="1"/>
</dbReference>
<proteinExistence type="inferred from homology"/>
<evidence type="ECO:0000259" key="10">
    <source>
        <dbReference type="PROSITE" id="PS51164"/>
    </source>
</evidence>
<evidence type="ECO:0000313" key="11">
    <source>
        <dbReference type="EMBL" id="KAK1770218.1"/>
    </source>
</evidence>
<dbReference type="Proteomes" id="UP001244011">
    <property type="component" value="Unassembled WGS sequence"/>
</dbReference>
<dbReference type="EMBL" id="MU839001">
    <property type="protein sequence ID" value="KAK1770218.1"/>
    <property type="molecule type" value="Genomic_DNA"/>
</dbReference>
<evidence type="ECO:0000256" key="8">
    <source>
        <dbReference type="SAM" id="MobiDB-lite"/>
    </source>
</evidence>
<dbReference type="Pfam" id="PF00150">
    <property type="entry name" value="Cellulase"/>
    <property type="match status" value="1"/>
</dbReference>
<dbReference type="PROSITE" id="PS51164">
    <property type="entry name" value="CBM1_2"/>
    <property type="match status" value="1"/>
</dbReference>
<dbReference type="Pfam" id="PF00734">
    <property type="entry name" value="CBM_1"/>
    <property type="match status" value="1"/>
</dbReference>
<sequence length="383" mass="41409">MKGLLAAGALLGVAVAQNGNVWEQCGGIDFRGKTTCVSGNSCVYLNDWYSQCQPGAAPTTTTSSKTTSGPAGPTSAPGKFKYFGVNEAGGEFGENSKPGVWGKDFIFPDTNAIKTLIGQGYNIFRVGFLMERLVPNSMTGSMNAAYLANMSVSINAITNAGAYAILDPHNFGRYYGNVITSTSNFKTFWQTIATPFKDNSRVIFDTNNEYHDMDQSLVVNLNQAAIDGIRAAGAKSQTIFVEGNSWTGAWTWESVNGNTMGNLKDPENKIVYQMHQYLDTDGSGTHVPCVSSTIGVERVSGATRWLKANGKKGILGEFAGGANDVCKQAVKGMLDHLKDNSDVWTGALWWAGGPWWGDYMYSFEPPSGTGYKYYNDLLKTYTP</sequence>
<evidence type="ECO:0000256" key="7">
    <source>
        <dbReference type="RuleBase" id="RU361153"/>
    </source>
</evidence>
<evidence type="ECO:0000256" key="9">
    <source>
        <dbReference type="SAM" id="SignalP"/>
    </source>
</evidence>
<evidence type="ECO:0000256" key="6">
    <source>
        <dbReference type="ARBA" id="ARBA00023295"/>
    </source>
</evidence>
<feature type="chain" id="PRO_5042607464" description="cellulase" evidence="9">
    <location>
        <begin position="17"/>
        <end position="383"/>
    </location>
</feature>
<evidence type="ECO:0000256" key="5">
    <source>
        <dbReference type="ARBA" id="ARBA00022801"/>
    </source>
</evidence>
<evidence type="ECO:0000256" key="3">
    <source>
        <dbReference type="ARBA" id="ARBA00012601"/>
    </source>
</evidence>
<dbReference type="SUPFAM" id="SSF51445">
    <property type="entry name" value="(Trans)glycosidases"/>
    <property type="match status" value="1"/>
</dbReference>
<dbReference type="PANTHER" id="PTHR34142">
    <property type="entry name" value="ENDO-BETA-1,4-GLUCANASE A"/>
    <property type="match status" value="1"/>
</dbReference>
<keyword evidence="4 9" id="KW-0732">Signal</keyword>
<dbReference type="FunFam" id="3.20.20.80:FF:000078">
    <property type="entry name" value="Endo-beta-1,4-glucanase B"/>
    <property type="match status" value="1"/>
</dbReference>
<feature type="signal peptide" evidence="9">
    <location>
        <begin position="1"/>
        <end position="16"/>
    </location>
</feature>
<dbReference type="InterPro" id="IPR017853">
    <property type="entry name" value="GH"/>
</dbReference>
<dbReference type="GeneID" id="85306718"/>
<dbReference type="EC" id="3.2.1.4" evidence="3"/>
<evidence type="ECO:0000256" key="1">
    <source>
        <dbReference type="ARBA" id="ARBA00000966"/>
    </source>
</evidence>
<dbReference type="GO" id="GO:0030248">
    <property type="term" value="F:cellulose binding"/>
    <property type="evidence" value="ECO:0007669"/>
    <property type="project" value="InterPro"/>
</dbReference>
<dbReference type="InterPro" id="IPR000254">
    <property type="entry name" value="CBD"/>
</dbReference>
<keyword evidence="5 7" id="KW-0378">Hydrolase</keyword>
<dbReference type="SUPFAM" id="SSF57180">
    <property type="entry name" value="Cellulose-binding domain"/>
    <property type="match status" value="1"/>
</dbReference>
<dbReference type="PROSITE" id="PS00562">
    <property type="entry name" value="CBM1_1"/>
    <property type="match status" value="1"/>
</dbReference>
<reference evidence="11" key="1">
    <citation type="submission" date="2023-06" db="EMBL/GenBank/DDBJ databases">
        <title>Genome-scale phylogeny and comparative genomics of the fungal order Sordariales.</title>
        <authorList>
            <consortium name="Lawrence Berkeley National Laboratory"/>
            <person name="Hensen N."/>
            <person name="Bonometti L."/>
            <person name="Westerberg I."/>
            <person name="Brannstrom I.O."/>
            <person name="Guillou S."/>
            <person name="Cros-Aarteil S."/>
            <person name="Calhoun S."/>
            <person name="Haridas S."/>
            <person name="Kuo A."/>
            <person name="Mondo S."/>
            <person name="Pangilinan J."/>
            <person name="Riley R."/>
            <person name="Labutti K."/>
            <person name="Andreopoulos B."/>
            <person name="Lipzen A."/>
            <person name="Chen C."/>
            <person name="Yanf M."/>
            <person name="Daum C."/>
            <person name="Ng V."/>
            <person name="Clum A."/>
            <person name="Steindorff A."/>
            <person name="Ohm R."/>
            <person name="Martin F."/>
            <person name="Silar P."/>
            <person name="Natvig D."/>
            <person name="Lalanne C."/>
            <person name="Gautier V."/>
            <person name="Ament-Velasquez S.L."/>
            <person name="Kruys A."/>
            <person name="Hutchinson M.I."/>
            <person name="Powell A.J."/>
            <person name="Barry K."/>
            <person name="Miller A.N."/>
            <person name="Grigoriev I.V."/>
            <person name="Debuchy R."/>
            <person name="Gladieux P."/>
            <person name="Thoren M.H."/>
            <person name="Johannesson H."/>
        </authorList>
    </citation>
    <scope>NUCLEOTIDE SEQUENCE</scope>
    <source>
        <strain evidence="11">8032-3</strain>
    </source>
</reference>
<name>A0AAJ0FPF6_9PEZI</name>
<gene>
    <name evidence="11" type="ORF">QBC33DRAFT_314696</name>
</gene>
<comment type="caution">
    <text evidence="11">The sequence shown here is derived from an EMBL/GenBank/DDBJ whole genome shotgun (WGS) entry which is preliminary data.</text>
</comment>
<comment type="catalytic activity">
    <reaction evidence="1">
        <text>Endohydrolysis of (1-&gt;4)-beta-D-glucosidic linkages in cellulose, lichenin and cereal beta-D-glucans.</text>
        <dbReference type="EC" id="3.2.1.4"/>
    </reaction>
</comment>
<evidence type="ECO:0000256" key="4">
    <source>
        <dbReference type="ARBA" id="ARBA00022729"/>
    </source>
</evidence>